<dbReference type="InterPro" id="IPR013783">
    <property type="entry name" value="Ig-like_fold"/>
</dbReference>
<feature type="signal peptide" evidence="2">
    <location>
        <begin position="1"/>
        <end position="33"/>
    </location>
</feature>
<proteinExistence type="predicted"/>
<feature type="chain" id="PRO_5046980556" evidence="2">
    <location>
        <begin position="34"/>
        <end position="169"/>
    </location>
</feature>
<keyword evidence="1" id="KW-0812">Transmembrane</keyword>
<comment type="caution">
    <text evidence="3">The sequence shown here is derived from an EMBL/GenBank/DDBJ whole genome shotgun (WGS) entry which is preliminary data.</text>
</comment>
<reference evidence="3 4" key="1">
    <citation type="submission" date="2023-02" db="EMBL/GenBank/DDBJ databases">
        <title>Bacterial whole genome sequence for Curvibacter sp. HBC28.</title>
        <authorList>
            <person name="Le V."/>
            <person name="Ko S.-R."/>
            <person name="Ahn C.-Y."/>
            <person name="Oh H.-M."/>
        </authorList>
    </citation>
    <scope>NUCLEOTIDE SEQUENCE [LARGE SCALE GENOMIC DNA]</scope>
    <source>
        <strain evidence="3 4">HBC28</strain>
    </source>
</reference>
<evidence type="ECO:0000313" key="3">
    <source>
        <dbReference type="EMBL" id="MDD0814635.1"/>
    </source>
</evidence>
<keyword evidence="2" id="KW-0732">Signal</keyword>
<accession>A0ABT5MHG9</accession>
<organism evidence="3 4">
    <name type="scientific">Curvibacter microcysteis</name>
    <dbReference type="NCBI Taxonomy" id="3026419"/>
    <lineage>
        <taxon>Bacteria</taxon>
        <taxon>Pseudomonadati</taxon>
        <taxon>Pseudomonadota</taxon>
        <taxon>Betaproteobacteria</taxon>
        <taxon>Burkholderiales</taxon>
        <taxon>Comamonadaceae</taxon>
        <taxon>Curvibacter</taxon>
    </lineage>
</organism>
<keyword evidence="4" id="KW-1185">Reference proteome</keyword>
<keyword evidence="1" id="KW-1133">Transmembrane helix</keyword>
<evidence type="ECO:0000313" key="4">
    <source>
        <dbReference type="Proteomes" id="UP001528672"/>
    </source>
</evidence>
<dbReference type="EMBL" id="JAQSIO010000002">
    <property type="protein sequence ID" value="MDD0814635.1"/>
    <property type="molecule type" value="Genomic_DNA"/>
</dbReference>
<dbReference type="Gene3D" id="2.60.40.10">
    <property type="entry name" value="Immunoglobulins"/>
    <property type="match status" value="1"/>
</dbReference>
<feature type="transmembrane region" description="Helical" evidence="1">
    <location>
        <begin position="141"/>
        <end position="160"/>
    </location>
</feature>
<name>A0ABT5MHG9_9BURK</name>
<dbReference type="RefSeq" id="WP_273926277.1">
    <property type="nucleotide sequence ID" value="NZ_JAQSIO010000002.1"/>
</dbReference>
<gene>
    <name evidence="3" type="ORF">PSQ39_08345</name>
</gene>
<evidence type="ECO:0000256" key="1">
    <source>
        <dbReference type="SAM" id="Phobius"/>
    </source>
</evidence>
<dbReference type="Proteomes" id="UP001528672">
    <property type="component" value="Unassembled WGS sequence"/>
</dbReference>
<evidence type="ECO:0000256" key="2">
    <source>
        <dbReference type="SAM" id="SignalP"/>
    </source>
</evidence>
<protein>
    <submittedName>
        <fullName evidence="3">Ig domain-containing protein</fullName>
    </submittedName>
</protein>
<keyword evidence="1" id="KW-0472">Membrane</keyword>
<sequence length="169" mass="17715">MHSRWMGEFTWGWERFLKCALWGCLAAPLLAQAQTVLNSGATLPIAVQTGQSFSQTFRGTGTIDNAYTLNGTLPPGLSLTTVTAPPPNAGNHDMVLSGVATAPGGYTFNVDIAAQNFSAAVNYSSTLVVTVSRPPALAVPWTSPLVLLLMALVTAGLGGWELRARRAAA</sequence>